<dbReference type="AlphaFoldDB" id="A0AAN0K3K5"/>
<dbReference type="EnsemblMetazoa" id="XM_020008173.1">
    <property type="protein sequence ID" value="XP_019863732.1"/>
    <property type="gene ID" value="LOC109592821"/>
</dbReference>
<dbReference type="Proteomes" id="UP000007879">
    <property type="component" value="Unassembled WGS sequence"/>
</dbReference>
<reference evidence="2" key="1">
    <citation type="journal article" date="2010" name="Nature">
        <title>The Amphimedon queenslandica genome and the evolution of animal complexity.</title>
        <authorList>
            <person name="Srivastava M."/>
            <person name="Simakov O."/>
            <person name="Chapman J."/>
            <person name="Fahey B."/>
            <person name="Gauthier M.E."/>
            <person name="Mitros T."/>
            <person name="Richards G.S."/>
            <person name="Conaco C."/>
            <person name="Dacre M."/>
            <person name="Hellsten U."/>
            <person name="Larroux C."/>
            <person name="Putnam N.H."/>
            <person name="Stanke M."/>
            <person name="Adamska M."/>
            <person name="Darling A."/>
            <person name="Degnan S.M."/>
            <person name="Oakley T.H."/>
            <person name="Plachetzki D.C."/>
            <person name="Zhai Y."/>
            <person name="Adamski M."/>
            <person name="Calcino A."/>
            <person name="Cummins S.F."/>
            <person name="Goodstein D.M."/>
            <person name="Harris C."/>
            <person name="Jackson D.J."/>
            <person name="Leys S.P."/>
            <person name="Shu S."/>
            <person name="Woodcroft B.J."/>
            <person name="Vervoort M."/>
            <person name="Kosik K.S."/>
            <person name="Manning G."/>
            <person name="Degnan B.M."/>
            <person name="Rokhsar D.S."/>
        </authorList>
    </citation>
    <scope>NUCLEOTIDE SEQUENCE [LARGE SCALE GENOMIC DNA]</scope>
</reference>
<dbReference type="RefSeq" id="XP_019863732.1">
    <property type="nucleotide sequence ID" value="XM_020008173.1"/>
</dbReference>
<name>A0AAN0K3K5_AMPQE</name>
<dbReference type="GeneID" id="109592821"/>
<evidence type="ECO:0000313" key="2">
    <source>
        <dbReference type="Proteomes" id="UP000007879"/>
    </source>
</evidence>
<evidence type="ECO:0000313" key="1">
    <source>
        <dbReference type="EnsemblMetazoa" id="XP_019863732.1"/>
    </source>
</evidence>
<keyword evidence="2" id="KW-1185">Reference proteome</keyword>
<protein>
    <submittedName>
        <fullName evidence="1">Uncharacterized protein</fullName>
    </submittedName>
</protein>
<reference evidence="1" key="2">
    <citation type="submission" date="2024-06" db="UniProtKB">
        <authorList>
            <consortium name="EnsemblMetazoa"/>
        </authorList>
    </citation>
    <scope>IDENTIFICATION</scope>
</reference>
<proteinExistence type="predicted"/>
<accession>A0AAN0K3K5</accession>
<organism evidence="1 2">
    <name type="scientific">Amphimedon queenslandica</name>
    <name type="common">Sponge</name>
    <dbReference type="NCBI Taxonomy" id="400682"/>
    <lineage>
        <taxon>Eukaryota</taxon>
        <taxon>Metazoa</taxon>
        <taxon>Porifera</taxon>
        <taxon>Demospongiae</taxon>
        <taxon>Heteroscleromorpha</taxon>
        <taxon>Haplosclerida</taxon>
        <taxon>Niphatidae</taxon>
        <taxon>Amphimedon</taxon>
    </lineage>
</organism>
<dbReference type="KEGG" id="aqu:109592821"/>
<sequence>MSLCVYIEKEEYTIDIINCYTHIEIHLDESSKEFCPQIRDLVTDAIKRRSKNLKVDKSHIFAFKCLQNKQCYCIVKEDLSSTKCTQCRSHCKVLQGDDDSYRCWFSDCQSFSPRTKASLEDPPTKRRRLELNTSDRFRRVSDRLAGVISSCLSTVSGKLNARRLIAQGLHDEMINGRDIDSKKAPKLVLVIQTTLDAQPNPETYLNEVCSALKDVGEKQITDIVNELEQSKTD</sequence>